<feature type="compositionally biased region" description="Polar residues" evidence="3">
    <location>
        <begin position="681"/>
        <end position="690"/>
    </location>
</feature>
<evidence type="ECO:0000259" key="5">
    <source>
        <dbReference type="PROSITE" id="PS51782"/>
    </source>
</evidence>
<evidence type="ECO:0000313" key="7">
    <source>
        <dbReference type="Proteomes" id="UP000253958"/>
    </source>
</evidence>
<accession>A0A6N3K0K1</accession>
<keyword evidence="4" id="KW-0472">Membrane</keyword>
<feature type="compositionally biased region" description="Low complexity" evidence="3">
    <location>
        <begin position="291"/>
        <end position="300"/>
    </location>
</feature>
<keyword evidence="2" id="KW-0804">Transcription</keyword>
<feature type="compositionally biased region" description="Low complexity" evidence="3">
    <location>
        <begin position="994"/>
        <end position="1007"/>
    </location>
</feature>
<name>A0A6N3K0K1_9ACTN</name>
<evidence type="ECO:0000313" key="6">
    <source>
        <dbReference type="EMBL" id="AXH91451.1"/>
    </source>
</evidence>
<evidence type="ECO:0000256" key="2">
    <source>
        <dbReference type="ARBA" id="ARBA00023163"/>
    </source>
</evidence>
<dbReference type="Pfam" id="PF03704">
    <property type="entry name" value="BTAD"/>
    <property type="match status" value="1"/>
</dbReference>
<organism evidence="6 7">
    <name type="scientific">Micromonospora aurantiaca</name>
    <name type="common">nom. illeg.</name>
    <dbReference type="NCBI Taxonomy" id="47850"/>
    <lineage>
        <taxon>Bacteria</taxon>
        <taxon>Bacillati</taxon>
        <taxon>Actinomycetota</taxon>
        <taxon>Actinomycetes</taxon>
        <taxon>Micromonosporales</taxon>
        <taxon>Micromonosporaceae</taxon>
        <taxon>Micromonospora</taxon>
    </lineage>
</organism>
<feature type="domain" description="LysM" evidence="5">
    <location>
        <begin position="156"/>
        <end position="213"/>
    </location>
</feature>
<feature type="region of interest" description="Disordered" evidence="3">
    <location>
        <begin position="638"/>
        <end position="717"/>
    </location>
</feature>
<feature type="region of interest" description="Disordered" evidence="3">
    <location>
        <begin position="120"/>
        <end position="158"/>
    </location>
</feature>
<dbReference type="InterPro" id="IPR051677">
    <property type="entry name" value="AfsR-DnrI-RedD_regulator"/>
</dbReference>
<proteinExistence type="predicted"/>
<dbReference type="PANTHER" id="PTHR35807:SF1">
    <property type="entry name" value="TRANSCRIPTIONAL REGULATOR REDD"/>
    <property type="match status" value="1"/>
</dbReference>
<keyword evidence="4" id="KW-0812">Transmembrane</keyword>
<dbReference type="SUPFAM" id="SSF48452">
    <property type="entry name" value="TPR-like"/>
    <property type="match status" value="1"/>
</dbReference>
<dbReference type="Gene3D" id="3.10.350.10">
    <property type="entry name" value="LysM domain"/>
    <property type="match status" value="1"/>
</dbReference>
<feature type="region of interest" description="Disordered" evidence="3">
    <location>
        <begin position="731"/>
        <end position="775"/>
    </location>
</feature>
<dbReference type="Gene3D" id="1.10.10.10">
    <property type="entry name" value="Winged helix-like DNA-binding domain superfamily/Winged helix DNA-binding domain"/>
    <property type="match status" value="1"/>
</dbReference>
<dbReference type="AlphaFoldDB" id="A0A6N3K0K1"/>
<feature type="region of interest" description="Disordered" evidence="3">
    <location>
        <begin position="346"/>
        <end position="365"/>
    </location>
</feature>
<dbReference type="Proteomes" id="UP000253958">
    <property type="component" value="Chromosome"/>
</dbReference>
<feature type="compositionally biased region" description="Low complexity" evidence="3">
    <location>
        <begin position="252"/>
        <end position="269"/>
    </location>
</feature>
<feature type="region of interest" description="Disordered" evidence="3">
    <location>
        <begin position="994"/>
        <end position="1017"/>
    </location>
</feature>
<feature type="compositionally biased region" description="Basic and acidic residues" evidence="3">
    <location>
        <begin position="223"/>
        <end position="238"/>
    </location>
</feature>
<dbReference type="InterPro" id="IPR018392">
    <property type="entry name" value="LysM"/>
</dbReference>
<feature type="region of interest" description="Disordered" evidence="3">
    <location>
        <begin position="215"/>
        <end position="314"/>
    </location>
</feature>
<protein>
    <recommendedName>
        <fullName evidence="5">LysM domain-containing protein</fullName>
    </recommendedName>
</protein>
<feature type="transmembrane region" description="Helical" evidence="4">
    <location>
        <begin position="50"/>
        <end position="79"/>
    </location>
</feature>
<dbReference type="PANTHER" id="PTHR35807">
    <property type="entry name" value="TRANSCRIPTIONAL REGULATOR REDD-RELATED"/>
    <property type="match status" value="1"/>
</dbReference>
<dbReference type="InterPro" id="IPR005158">
    <property type="entry name" value="BTAD"/>
</dbReference>
<reference evidence="6 7" key="1">
    <citation type="submission" date="2018-07" db="EMBL/GenBank/DDBJ databases">
        <authorList>
            <person name="Ye Y."/>
        </authorList>
    </citation>
    <scope>NUCLEOTIDE SEQUENCE [LARGE SCALE GENOMIC DNA]</scope>
    <source>
        <strain evidence="7">H14(2018)</strain>
    </source>
</reference>
<dbReference type="PROSITE" id="PS51782">
    <property type="entry name" value="LYSM"/>
    <property type="match status" value="1"/>
</dbReference>
<evidence type="ECO:0000256" key="1">
    <source>
        <dbReference type="ARBA" id="ARBA00023015"/>
    </source>
</evidence>
<dbReference type="GO" id="GO:0003677">
    <property type="term" value="F:DNA binding"/>
    <property type="evidence" value="ECO:0007669"/>
    <property type="project" value="TreeGrafter"/>
</dbReference>
<dbReference type="InterPro" id="IPR036779">
    <property type="entry name" value="LysM_dom_sf"/>
</dbReference>
<dbReference type="CDD" id="cd00118">
    <property type="entry name" value="LysM"/>
    <property type="match status" value="1"/>
</dbReference>
<evidence type="ECO:0000256" key="3">
    <source>
        <dbReference type="SAM" id="MobiDB-lite"/>
    </source>
</evidence>
<reference evidence="6 7" key="2">
    <citation type="submission" date="2018-08" db="EMBL/GenBank/DDBJ databases">
        <title>Streptomyces kandeliansis sp. nov., an endophytic bacterium isolated from mangrove plant.</title>
        <authorList>
            <person name="Wang R."/>
        </authorList>
    </citation>
    <scope>NUCLEOTIDE SEQUENCE [LARGE SCALE GENOMIC DNA]</scope>
    <source>
        <strain evidence="7">H14(2018)</strain>
    </source>
</reference>
<dbReference type="SMART" id="SM01043">
    <property type="entry name" value="BTAD"/>
    <property type="match status" value="1"/>
</dbReference>
<dbReference type="InterPro" id="IPR036388">
    <property type="entry name" value="WH-like_DNA-bd_sf"/>
</dbReference>
<dbReference type="Gene3D" id="1.25.40.10">
    <property type="entry name" value="Tetratricopeptide repeat domain"/>
    <property type="match status" value="1"/>
</dbReference>
<feature type="compositionally biased region" description="Basic and acidic residues" evidence="3">
    <location>
        <begin position="1008"/>
        <end position="1017"/>
    </location>
</feature>
<evidence type="ECO:0000256" key="4">
    <source>
        <dbReference type="SAM" id="Phobius"/>
    </source>
</evidence>
<gene>
    <name evidence="6" type="ORF">DVH21_16795</name>
</gene>
<feature type="region of interest" description="Disordered" evidence="3">
    <location>
        <begin position="381"/>
        <end position="432"/>
    </location>
</feature>
<dbReference type="InterPro" id="IPR011990">
    <property type="entry name" value="TPR-like_helical_dom_sf"/>
</dbReference>
<dbReference type="EMBL" id="CP031263">
    <property type="protein sequence ID" value="AXH91451.1"/>
    <property type="molecule type" value="Genomic_DNA"/>
</dbReference>
<sequence length="1017" mass="106308">MTSPGARSAAVTTSVLSTAAITVVAALHSGWTPHLPAPATMRQWIADPMSSGVVAVLVAAAAVTLWLLLATAVLTHAYAALARRLGRAPVLRLPRPVQGLTAALLGATAVTAATGAVAHATPATTTSDEPAAPGQAIASPASHRPAAGHQPAAPPSTYIVRRGDSLCEIAARTLGDADRWPEIFALNRGARFPHVGGALRNPDLIYPGWVLRLPTDASQRSDPAPRRRDQQRRTESGRPDLPAPPTKPDSSAGTPTPTTTTTAGPTAPATEPPPAGPAVTANAPGTAGVTPPSRSASQPPARDPLPTPHRSRGIDVPGGSWVDIGLAVAIAAAAALVWAHRRRRYTPRPPSTATHVEGPDTTPMPTVVTQLRRRLRRAAPRITTSATTRHQRHDLHLSPDPIDGDTGPDAAALDGEDHTDGDPVPVPRPAVPSLAHPLAEAWPSAGLGLTGPGADAAARGFLTAALAAGGLDAPHERTQVVMPATTVTTLLDTDTATLPHTPRLTVTTSAEEALDLIEAQILHRSRLVDAHGADTVADLRMLDPAGEPLPPVLLLTHAAAARQDTRIAALLTQGTRLDIHGVLLGAWPDGDTVAVAADGTTALADAADDRNDRPTPVERLAVLTSADTLALLGVLAESHTGQPPTPNDAAPPSDDRQPATANSTEAGRGTLTETPGPAETLTPTTASTSPGPVEATGHNPVAAHPHASAGSTGIIDTRPHPIAATRAVADAGGHDTPLADGPETVPSDVNGEQQQRRRVQVSVLGPPSITDAASHPPLRAKALEVLVYLAVHDGEATVDAILDDLLPDAPTSKAPGRLYTYVSNLRAVMRHTTGPGDYLTHPQNRYTLNPALVDVDLWRMRAAIRAAERATDPQARVAALRRAVDTYRGHLADGVDYEWIEPYREAVRQQALDTYLALADALADHPAHQLTVLDEAIRHSPYTEELYQHAMRARAALGQTDAIRSLRRALTRALAEIDAEPHEDTLALAHELIAAQQRPRPRPQAQPHSRDEDGATA</sequence>
<keyword evidence="4" id="KW-1133">Transmembrane helix</keyword>
<keyword evidence="1" id="KW-0805">Transcription regulation</keyword>
<dbReference type="GO" id="GO:0006355">
    <property type="term" value="P:regulation of DNA-templated transcription"/>
    <property type="evidence" value="ECO:0007669"/>
    <property type="project" value="TreeGrafter"/>
</dbReference>